<feature type="chain" id="PRO_5046452613" description="VWFA domain-containing protein" evidence="7">
    <location>
        <begin position="28"/>
        <end position="626"/>
    </location>
</feature>
<dbReference type="Gene3D" id="1.20.81.30">
    <property type="entry name" value="Type II secretion system (T2SS), domain F"/>
    <property type="match status" value="1"/>
</dbReference>
<dbReference type="InterPro" id="IPR042094">
    <property type="entry name" value="T2SS_GspF_sf"/>
</dbReference>
<dbReference type="SMART" id="SM00327">
    <property type="entry name" value="VWA"/>
    <property type="match status" value="1"/>
</dbReference>
<feature type="transmembrane region" description="Helical" evidence="6">
    <location>
        <begin position="391"/>
        <end position="411"/>
    </location>
</feature>
<reference evidence="9 10" key="1">
    <citation type="journal article" date="2019" name="Int. J. Syst. Evol. Microbiol.">
        <title>The Global Catalogue of Microorganisms (GCM) 10K type strain sequencing project: providing services to taxonomists for standard genome sequencing and annotation.</title>
        <authorList>
            <consortium name="The Broad Institute Genomics Platform"/>
            <consortium name="The Broad Institute Genome Sequencing Center for Infectious Disease"/>
            <person name="Wu L."/>
            <person name="Ma J."/>
        </authorList>
    </citation>
    <scope>NUCLEOTIDE SEQUENCE [LARGE SCALE GENOMIC DNA]</scope>
    <source>
        <strain evidence="9 10">JCM 16022</strain>
    </source>
</reference>
<comment type="subcellular location">
    <subcellularLocation>
        <location evidence="1">Cell membrane</location>
        <topology evidence="1">Multi-pass membrane protein</topology>
    </subcellularLocation>
</comment>
<feature type="transmembrane region" description="Helical" evidence="6">
    <location>
        <begin position="316"/>
        <end position="338"/>
    </location>
</feature>
<keyword evidence="7" id="KW-0732">Signal</keyword>
<dbReference type="InterPro" id="IPR018076">
    <property type="entry name" value="T2SS_GspF_dom"/>
</dbReference>
<feature type="transmembrane region" description="Helical" evidence="6">
    <location>
        <begin position="417"/>
        <end position="440"/>
    </location>
</feature>
<evidence type="ECO:0000256" key="4">
    <source>
        <dbReference type="ARBA" id="ARBA00022989"/>
    </source>
</evidence>
<keyword evidence="2" id="KW-1003">Cell membrane</keyword>
<dbReference type="PROSITE" id="PS50234">
    <property type="entry name" value="VWFA"/>
    <property type="match status" value="1"/>
</dbReference>
<feature type="transmembrane region" description="Helical" evidence="6">
    <location>
        <begin position="567"/>
        <end position="586"/>
    </location>
</feature>
<dbReference type="EMBL" id="BAAAQR010000010">
    <property type="protein sequence ID" value="GAA2150390.1"/>
    <property type="molecule type" value="Genomic_DNA"/>
</dbReference>
<proteinExistence type="predicted"/>
<name>A0ABN2ZZN2_9ACTN</name>
<organism evidence="9 10">
    <name type="scientific">Nocardioides koreensis</name>
    <dbReference type="NCBI Taxonomy" id="433651"/>
    <lineage>
        <taxon>Bacteria</taxon>
        <taxon>Bacillati</taxon>
        <taxon>Actinomycetota</taxon>
        <taxon>Actinomycetes</taxon>
        <taxon>Propionibacteriales</taxon>
        <taxon>Nocardioidaceae</taxon>
        <taxon>Nocardioides</taxon>
    </lineage>
</organism>
<feature type="domain" description="VWFA" evidence="8">
    <location>
        <begin position="88"/>
        <end position="259"/>
    </location>
</feature>
<dbReference type="SUPFAM" id="SSF53300">
    <property type="entry name" value="vWA-like"/>
    <property type="match status" value="1"/>
</dbReference>
<dbReference type="PANTHER" id="PTHR35007:SF1">
    <property type="entry name" value="PILUS ASSEMBLY PROTEIN"/>
    <property type="match status" value="1"/>
</dbReference>
<feature type="signal peptide" evidence="7">
    <location>
        <begin position="1"/>
        <end position="27"/>
    </location>
</feature>
<feature type="transmembrane region" description="Helical" evidence="6">
    <location>
        <begin position="598"/>
        <end position="618"/>
    </location>
</feature>
<evidence type="ECO:0000256" key="7">
    <source>
        <dbReference type="SAM" id="SignalP"/>
    </source>
</evidence>
<dbReference type="InterPro" id="IPR036465">
    <property type="entry name" value="vWFA_dom_sf"/>
</dbReference>
<dbReference type="CDD" id="cd00198">
    <property type="entry name" value="vWFA"/>
    <property type="match status" value="1"/>
</dbReference>
<evidence type="ECO:0000256" key="3">
    <source>
        <dbReference type="ARBA" id="ARBA00022692"/>
    </source>
</evidence>
<keyword evidence="4 6" id="KW-1133">Transmembrane helix</keyword>
<dbReference type="Gene3D" id="3.40.50.410">
    <property type="entry name" value="von Willebrand factor, type A domain"/>
    <property type="match status" value="1"/>
</dbReference>
<dbReference type="PANTHER" id="PTHR35007">
    <property type="entry name" value="INTEGRAL MEMBRANE PROTEIN-RELATED"/>
    <property type="match status" value="1"/>
</dbReference>
<dbReference type="Pfam" id="PF00482">
    <property type="entry name" value="T2SSF"/>
    <property type="match status" value="1"/>
</dbReference>
<accession>A0ABN2ZZN2</accession>
<dbReference type="InterPro" id="IPR002035">
    <property type="entry name" value="VWF_A"/>
</dbReference>
<protein>
    <recommendedName>
        <fullName evidence="8">VWFA domain-containing protein</fullName>
    </recommendedName>
</protein>
<comment type="caution">
    <text evidence="9">The sequence shown here is derived from an EMBL/GenBank/DDBJ whole genome shotgun (WGS) entry which is preliminary data.</text>
</comment>
<evidence type="ECO:0000313" key="9">
    <source>
        <dbReference type="EMBL" id="GAA2150390.1"/>
    </source>
</evidence>
<dbReference type="Pfam" id="PF13519">
    <property type="entry name" value="VWA_2"/>
    <property type="match status" value="1"/>
</dbReference>
<evidence type="ECO:0000256" key="1">
    <source>
        <dbReference type="ARBA" id="ARBA00004651"/>
    </source>
</evidence>
<keyword evidence="10" id="KW-1185">Reference proteome</keyword>
<evidence type="ECO:0000256" key="2">
    <source>
        <dbReference type="ARBA" id="ARBA00022475"/>
    </source>
</evidence>
<sequence length="626" mass="65154">MTVRSLLRGTAAAGLISLSMFAAPSQAADGIDIGHSEVADDGTVSLLLNADHLPVGAHPDLASIKVTVDGKPVEATATTVQAGEVVRTTVLALDTSDSMRGARIKEAKAAAEAFLDAAPPDVRIGLLTFSDRVHDVIAPTSDRDALASAIERIRLTRGTHVYDAVVQAVNLSGDDGARSVLLLTDGADTGSGSSLDQALAAAKGHDTSVDVVALDQSSRDRTVLSRITAGSGGSVIRAAEASALKSVFRAEADALASQLLVRFPRPATAPKDVELDVSLAAGGTTYDDSAFVSLGRASADGPTLIEGGKSLLGRGAMLAGAAALGLGLAVILGVVLAGSRGLSESQKRIGAYLGESVPSAGPAGLKDSAVAFTETLVKGDFETRLSQRLNAAGISYTAAEWILLNAGIAVASGLVGFVLGGGALLMLALVAGAVLPITYLKFKHSRRLAAFGAHLPETLTLMSGGLSAGLSMAQAVDTVVQEGHEPMAGELRRALVEHRLGIRLEDTLEGVAERMESEDFGWVVMAIRIQREVGGNLSEILNTVAETLREREYLRRQVRSLSAEGRISAWILGALPAVMFVYMFFANRDYVSVFYTEFIGWLMIGVAGVLLAIGAFFMSRLVKVEI</sequence>
<keyword evidence="5 6" id="KW-0472">Membrane</keyword>
<evidence type="ECO:0000313" key="10">
    <source>
        <dbReference type="Proteomes" id="UP001501771"/>
    </source>
</evidence>
<evidence type="ECO:0000256" key="6">
    <source>
        <dbReference type="SAM" id="Phobius"/>
    </source>
</evidence>
<evidence type="ECO:0000259" key="8">
    <source>
        <dbReference type="PROSITE" id="PS50234"/>
    </source>
</evidence>
<keyword evidence="3 6" id="KW-0812">Transmembrane</keyword>
<dbReference type="RefSeq" id="WP_344154168.1">
    <property type="nucleotide sequence ID" value="NZ_BAAAQR010000010.1"/>
</dbReference>
<gene>
    <name evidence="9" type="ORF">GCM10009844_31270</name>
</gene>
<evidence type="ECO:0000256" key="5">
    <source>
        <dbReference type="ARBA" id="ARBA00023136"/>
    </source>
</evidence>
<dbReference type="Proteomes" id="UP001501771">
    <property type="component" value="Unassembled WGS sequence"/>
</dbReference>